<sequence length="225" mass="24415">MNFEAILFDCDGVLVDSEPITHGVLRDQLAESGWDMPIDECMRHFIGRTVRSQAALIESRTGRPLTDEWMARFYARRDELLRAQLQPIDGALDAVRAAHAHTGGRIACASGADRGKLLLQLAKVGLTEWFGPHVFSGHDLPRSKPFPDVYLAAAQSVGIAPERCLVIEDTPTGVQAGVAAGATVWALRSSTGDAAALRDAGAAQLFDSMRELARLWRQKTPQAAL</sequence>
<dbReference type="InterPro" id="IPR006439">
    <property type="entry name" value="HAD-SF_hydro_IA"/>
</dbReference>
<evidence type="ECO:0000256" key="2">
    <source>
        <dbReference type="ARBA" id="ARBA00006171"/>
    </source>
</evidence>
<evidence type="ECO:0000256" key="1">
    <source>
        <dbReference type="ARBA" id="ARBA00001946"/>
    </source>
</evidence>
<dbReference type="InterPro" id="IPR023198">
    <property type="entry name" value="PGP-like_dom2"/>
</dbReference>
<dbReference type="SFLD" id="SFLDS00003">
    <property type="entry name" value="Haloacid_Dehalogenase"/>
    <property type="match status" value="1"/>
</dbReference>
<dbReference type="SFLD" id="SFLDG01135">
    <property type="entry name" value="C1.5.6:_HAD__Beta-PGM__Phospha"/>
    <property type="match status" value="1"/>
</dbReference>
<dbReference type="PANTHER" id="PTHR46193:SF10">
    <property type="entry name" value="6-PHOSPHOGLUCONATE PHOSPHATASE"/>
    <property type="match status" value="1"/>
</dbReference>
<dbReference type="SUPFAM" id="SSF56784">
    <property type="entry name" value="HAD-like"/>
    <property type="match status" value="1"/>
</dbReference>
<dbReference type="NCBIfam" id="TIGR01509">
    <property type="entry name" value="HAD-SF-IA-v3"/>
    <property type="match status" value="1"/>
</dbReference>
<evidence type="ECO:0000256" key="4">
    <source>
        <dbReference type="ARBA" id="ARBA00022842"/>
    </source>
</evidence>
<dbReference type="Pfam" id="PF00702">
    <property type="entry name" value="Hydrolase"/>
    <property type="match status" value="1"/>
</dbReference>
<dbReference type="GO" id="GO:0003824">
    <property type="term" value="F:catalytic activity"/>
    <property type="evidence" value="ECO:0007669"/>
    <property type="project" value="UniProtKB-ARBA"/>
</dbReference>
<accession>A0A853IN55</accession>
<evidence type="ECO:0000313" key="5">
    <source>
        <dbReference type="EMBL" id="NZA02053.1"/>
    </source>
</evidence>
<keyword evidence="3" id="KW-0479">Metal-binding</keyword>
<keyword evidence="6" id="KW-1185">Reference proteome</keyword>
<dbReference type="InterPro" id="IPR036412">
    <property type="entry name" value="HAD-like_sf"/>
</dbReference>
<dbReference type="InterPro" id="IPR023214">
    <property type="entry name" value="HAD_sf"/>
</dbReference>
<dbReference type="Proteomes" id="UP000589716">
    <property type="component" value="Unassembled WGS sequence"/>
</dbReference>
<name>A0A853IN55_9BURK</name>
<dbReference type="Gene3D" id="3.40.50.1000">
    <property type="entry name" value="HAD superfamily/HAD-like"/>
    <property type="match status" value="1"/>
</dbReference>
<evidence type="ECO:0000256" key="3">
    <source>
        <dbReference type="ARBA" id="ARBA00022723"/>
    </source>
</evidence>
<dbReference type="InterPro" id="IPR051600">
    <property type="entry name" value="Beta-PGM-like"/>
</dbReference>
<dbReference type="RefSeq" id="WP_180550425.1">
    <property type="nucleotide sequence ID" value="NZ_DAIPTI010000036.1"/>
</dbReference>
<reference evidence="5 6" key="1">
    <citation type="submission" date="2020-07" db="EMBL/GenBank/DDBJ databases">
        <authorList>
            <person name="Maaloum M."/>
        </authorList>
    </citation>
    <scope>NUCLEOTIDE SEQUENCE [LARGE SCALE GENOMIC DNA]</scope>
    <source>
        <strain evidence="5 6">GCS-AN-3</strain>
    </source>
</reference>
<dbReference type="Gene3D" id="1.10.150.240">
    <property type="entry name" value="Putative phosphatase, domain 2"/>
    <property type="match status" value="1"/>
</dbReference>
<proteinExistence type="inferred from homology"/>
<comment type="caution">
    <text evidence="5">The sequence shown here is derived from an EMBL/GenBank/DDBJ whole genome shotgun (WGS) entry which is preliminary data.</text>
</comment>
<evidence type="ECO:0000313" key="6">
    <source>
        <dbReference type="Proteomes" id="UP000589716"/>
    </source>
</evidence>
<comment type="similarity">
    <text evidence="2">Belongs to the HAD-like hydrolase superfamily. CbbY/CbbZ/Gph/YieH family.</text>
</comment>
<comment type="cofactor">
    <cofactor evidence="1">
        <name>Mg(2+)</name>
        <dbReference type="ChEBI" id="CHEBI:18420"/>
    </cofactor>
</comment>
<protein>
    <submittedName>
        <fullName evidence="5">HAD family phosphatase</fullName>
    </submittedName>
</protein>
<dbReference type="GO" id="GO:0046872">
    <property type="term" value="F:metal ion binding"/>
    <property type="evidence" value="ECO:0007669"/>
    <property type="project" value="UniProtKB-KW"/>
</dbReference>
<organism evidence="5 6">
    <name type="scientific">Ottowia beijingensis</name>
    <dbReference type="NCBI Taxonomy" id="1207057"/>
    <lineage>
        <taxon>Bacteria</taxon>
        <taxon>Pseudomonadati</taxon>
        <taxon>Pseudomonadota</taxon>
        <taxon>Betaproteobacteria</taxon>
        <taxon>Burkholderiales</taxon>
        <taxon>Comamonadaceae</taxon>
        <taxon>Ottowia</taxon>
    </lineage>
</organism>
<gene>
    <name evidence="5" type="ORF">H0I39_10360</name>
</gene>
<dbReference type="AlphaFoldDB" id="A0A853IN55"/>
<dbReference type="SFLD" id="SFLDG01129">
    <property type="entry name" value="C1.5:_HAD__Beta-PGM__Phosphata"/>
    <property type="match status" value="1"/>
</dbReference>
<dbReference type="PANTHER" id="PTHR46193">
    <property type="entry name" value="6-PHOSPHOGLUCONATE PHOSPHATASE"/>
    <property type="match status" value="1"/>
</dbReference>
<dbReference type="EMBL" id="JACCKX010000001">
    <property type="protein sequence ID" value="NZA02053.1"/>
    <property type="molecule type" value="Genomic_DNA"/>
</dbReference>
<keyword evidence="4" id="KW-0460">Magnesium</keyword>